<feature type="transmembrane region" description="Helical" evidence="1">
    <location>
        <begin position="6"/>
        <end position="24"/>
    </location>
</feature>
<evidence type="ECO:0008006" key="4">
    <source>
        <dbReference type="Google" id="ProtNLM"/>
    </source>
</evidence>
<feature type="transmembrane region" description="Helical" evidence="1">
    <location>
        <begin position="36"/>
        <end position="55"/>
    </location>
</feature>
<accession>A0A5C8ZZJ9</accession>
<evidence type="ECO:0000313" key="2">
    <source>
        <dbReference type="EMBL" id="TXS94033.1"/>
    </source>
</evidence>
<evidence type="ECO:0000313" key="3">
    <source>
        <dbReference type="Proteomes" id="UP000321039"/>
    </source>
</evidence>
<proteinExistence type="predicted"/>
<dbReference type="AlphaFoldDB" id="A0A5C8ZZJ9"/>
<keyword evidence="1" id="KW-0472">Membrane</keyword>
<dbReference type="Proteomes" id="UP000321039">
    <property type="component" value="Unassembled WGS sequence"/>
</dbReference>
<organism evidence="2 3">
    <name type="scientific">Parahaliea maris</name>
    <dbReference type="NCBI Taxonomy" id="2716870"/>
    <lineage>
        <taxon>Bacteria</taxon>
        <taxon>Pseudomonadati</taxon>
        <taxon>Pseudomonadota</taxon>
        <taxon>Gammaproteobacteria</taxon>
        <taxon>Cellvibrionales</taxon>
        <taxon>Halieaceae</taxon>
        <taxon>Parahaliea</taxon>
    </lineage>
</organism>
<comment type="caution">
    <text evidence="2">The sequence shown here is derived from an EMBL/GenBank/DDBJ whole genome shotgun (WGS) entry which is preliminary data.</text>
</comment>
<keyword evidence="3" id="KW-1185">Reference proteome</keyword>
<reference evidence="2 3" key="1">
    <citation type="submission" date="2019-08" db="EMBL/GenBank/DDBJ databases">
        <title>Parahaliea maris sp. nov., isolated from the surface seawater.</title>
        <authorList>
            <person name="Liu Y."/>
        </authorList>
    </citation>
    <scope>NUCLEOTIDE SEQUENCE [LARGE SCALE GENOMIC DNA]</scope>
    <source>
        <strain evidence="2 3">HSLHS9</strain>
    </source>
</reference>
<keyword evidence="1" id="KW-0812">Transmembrane</keyword>
<sequence>MNTPVGSLSLLCLTLAALCLYLASPHQKLVQRPLPGRALALTGIALGVSTLALLNSYFGPAIAVFILVTGLMLLWSLPPLAIAWLHHKRQSDNGRASR</sequence>
<protein>
    <recommendedName>
        <fullName evidence="4">DUF3325 domain-containing protein</fullName>
    </recommendedName>
</protein>
<evidence type="ECO:0000256" key="1">
    <source>
        <dbReference type="SAM" id="Phobius"/>
    </source>
</evidence>
<dbReference type="RefSeq" id="WP_148068375.1">
    <property type="nucleotide sequence ID" value="NZ_VRZA01000003.1"/>
</dbReference>
<dbReference type="EMBL" id="VRZA01000003">
    <property type="protein sequence ID" value="TXS94033.1"/>
    <property type="molecule type" value="Genomic_DNA"/>
</dbReference>
<keyword evidence="1" id="KW-1133">Transmembrane helix</keyword>
<feature type="transmembrane region" description="Helical" evidence="1">
    <location>
        <begin position="61"/>
        <end position="85"/>
    </location>
</feature>
<gene>
    <name evidence="2" type="ORF">FV139_10500</name>
</gene>
<name>A0A5C8ZZJ9_9GAMM</name>